<protein>
    <submittedName>
        <fullName evidence="1">Uncharacterized protein</fullName>
    </submittedName>
</protein>
<dbReference type="AlphaFoldDB" id="A0A5J4XC21"/>
<proteinExistence type="predicted"/>
<dbReference type="EMBL" id="SNRW01000029">
    <property type="protein sequence ID" value="KAA6404095.1"/>
    <property type="molecule type" value="Genomic_DNA"/>
</dbReference>
<gene>
    <name evidence="1" type="ORF">EZS28_000372</name>
</gene>
<reference evidence="1 2" key="1">
    <citation type="submission" date="2019-03" db="EMBL/GenBank/DDBJ databases">
        <title>Single cell metagenomics reveals metabolic interactions within the superorganism composed of flagellate Streblomastix strix and complex community of Bacteroidetes bacteria on its surface.</title>
        <authorList>
            <person name="Treitli S.C."/>
            <person name="Kolisko M."/>
            <person name="Husnik F."/>
            <person name="Keeling P."/>
            <person name="Hampl V."/>
        </authorList>
    </citation>
    <scope>NUCLEOTIDE SEQUENCE [LARGE SCALE GENOMIC DNA]</scope>
    <source>
        <strain evidence="1">ST1C</strain>
    </source>
</reference>
<accession>A0A5J4XC21</accession>
<comment type="caution">
    <text evidence="1">The sequence shown here is derived from an EMBL/GenBank/DDBJ whole genome shotgun (WGS) entry which is preliminary data.</text>
</comment>
<sequence>MKFTIVPDDEILEGHEKKTLMCTSQPTLAEFGVGKRRIQVLEIVTPQMLRQQKIKEMVSNGGSYSGKQDDHQALTVQIAINLGKSDQKALYQRMNRKIASDETQQT</sequence>
<evidence type="ECO:0000313" key="2">
    <source>
        <dbReference type="Proteomes" id="UP000324800"/>
    </source>
</evidence>
<dbReference type="Proteomes" id="UP000324800">
    <property type="component" value="Unassembled WGS sequence"/>
</dbReference>
<organism evidence="1 2">
    <name type="scientific">Streblomastix strix</name>
    <dbReference type="NCBI Taxonomy" id="222440"/>
    <lineage>
        <taxon>Eukaryota</taxon>
        <taxon>Metamonada</taxon>
        <taxon>Preaxostyla</taxon>
        <taxon>Oxymonadida</taxon>
        <taxon>Streblomastigidae</taxon>
        <taxon>Streblomastix</taxon>
    </lineage>
</organism>
<name>A0A5J4XC21_9EUKA</name>
<evidence type="ECO:0000313" key="1">
    <source>
        <dbReference type="EMBL" id="KAA6404095.1"/>
    </source>
</evidence>